<dbReference type="PANTHER" id="PTHR42852:SF17">
    <property type="entry name" value="THIOREDOXIN-LIKE PROTEIN HI_1115"/>
    <property type="match status" value="1"/>
</dbReference>
<reference evidence="2 3" key="1">
    <citation type="submission" date="2017-02" db="EMBL/GenBank/DDBJ databases">
        <authorList>
            <person name="Peterson S.W."/>
        </authorList>
    </citation>
    <scope>NUCLEOTIDE SEQUENCE [LARGE SCALE GENOMIC DNA]</scope>
    <source>
        <strain evidence="2 3">ATCC 49788</strain>
    </source>
</reference>
<dbReference type="STRING" id="92487.SAMN02745130_01366"/>
<organism evidence="2 3">
    <name type="scientific">Thiothrix eikelboomii</name>
    <dbReference type="NCBI Taxonomy" id="92487"/>
    <lineage>
        <taxon>Bacteria</taxon>
        <taxon>Pseudomonadati</taxon>
        <taxon>Pseudomonadota</taxon>
        <taxon>Gammaproteobacteria</taxon>
        <taxon>Thiotrichales</taxon>
        <taxon>Thiotrichaceae</taxon>
        <taxon>Thiothrix</taxon>
    </lineage>
</organism>
<dbReference type="GO" id="GO:0016209">
    <property type="term" value="F:antioxidant activity"/>
    <property type="evidence" value="ECO:0007669"/>
    <property type="project" value="InterPro"/>
</dbReference>
<gene>
    <name evidence="2" type="ORF">SAMN02745130_01366</name>
</gene>
<dbReference type="CDD" id="cd02966">
    <property type="entry name" value="TlpA_like_family"/>
    <property type="match status" value="1"/>
</dbReference>
<keyword evidence="3" id="KW-1185">Reference proteome</keyword>
<proteinExistence type="predicted"/>
<dbReference type="PROSITE" id="PS51352">
    <property type="entry name" value="THIOREDOXIN_2"/>
    <property type="match status" value="1"/>
</dbReference>
<evidence type="ECO:0000313" key="3">
    <source>
        <dbReference type="Proteomes" id="UP000190460"/>
    </source>
</evidence>
<dbReference type="InterPro" id="IPR000866">
    <property type="entry name" value="AhpC/TSA"/>
</dbReference>
<dbReference type="Pfam" id="PF00578">
    <property type="entry name" value="AhpC-TSA"/>
    <property type="match status" value="1"/>
</dbReference>
<dbReference type="Gene3D" id="3.40.30.10">
    <property type="entry name" value="Glutaredoxin"/>
    <property type="match status" value="1"/>
</dbReference>
<feature type="domain" description="Thioredoxin" evidence="1">
    <location>
        <begin position="260"/>
        <end position="400"/>
    </location>
</feature>
<dbReference type="InterPro" id="IPR013766">
    <property type="entry name" value="Thioredoxin_domain"/>
</dbReference>
<dbReference type="GO" id="GO:0016853">
    <property type="term" value="F:isomerase activity"/>
    <property type="evidence" value="ECO:0007669"/>
    <property type="project" value="UniProtKB-KW"/>
</dbReference>
<dbReference type="AlphaFoldDB" id="A0A1T4WAJ5"/>
<protein>
    <submittedName>
        <fullName evidence="2">Thiol-disulfide isomerase or thioredoxin</fullName>
    </submittedName>
</protein>
<evidence type="ECO:0000313" key="2">
    <source>
        <dbReference type="EMBL" id="SKA74293.1"/>
    </source>
</evidence>
<dbReference type="InterPro" id="IPR050553">
    <property type="entry name" value="Thioredoxin_ResA/DsbE_sf"/>
</dbReference>
<dbReference type="PANTHER" id="PTHR42852">
    <property type="entry name" value="THIOL:DISULFIDE INTERCHANGE PROTEIN DSBE"/>
    <property type="match status" value="1"/>
</dbReference>
<evidence type="ECO:0000259" key="1">
    <source>
        <dbReference type="PROSITE" id="PS51352"/>
    </source>
</evidence>
<accession>A0A1T4WAJ5</accession>
<name>A0A1T4WAJ5_9GAMM</name>
<keyword evidence="2" id="KW-0413">Isomerase</keyword>
<sequence>MNPCLSAEEPDETVTVPLSGQLETSIHRFGQASQRILWFSTPATQAADFNLAKQLAAYDLEIWLTSLEAIPKKPATHQTPQRLSPTALAELIQASLPSQAKHPLFIFSIGDSAKATLEGLNTWQETHGHAPALTGQLTGLVLAYPHLQLNPSKPKSTKRIEATYPFKLPIYVFQTTEKSKLKGMEALVTALEQGGNTVYSELLNDTTEGFLQGQAHSEEELLQLSVFPAQLAQAVATLAKPSLKPQPQITNGNESPLQAHPTQSLAPELRLPDLAGKIQDLKDYRGKVVLLNFWATWCPPCIKEIPSLNNLQSQFSKDEFVVLSVDVGEELKEIKTFLEHVPADYPVLVDTTSSLIEPWQLQAFPSTYLLDRQGRLRYQYFGGLEWDEPQLIKFIEQNLGIMAK</sequence>
<dbReference type="InterPro" id="IPR036249">
    <property type="entry name" value="Thioredoxin-like_sf"/>
</dbReference>
<dbReference type="EMBL" id="FUYB01000004">
    <property type="protein sequence ID" value="SKA74293.1"/>
    <property type="molecule type" value="Genomic_DNA"/>
</dbReference>
<dbReference type="GO" id="GO:0016491">
    <property type="term" value="F:oxidoreductase activity"/>
    <property type="evidence" value="ECO:0007669"/>
    <property type="project" value="InterPro"/>
</dbReference>
<dbReference type="SUPFAM" id="SSF52833">
    <property type="entry name" value="Thioredoxin-like"/>
    <property type="match status" value="1"/>
</dbReference>
<dbReference type="Proteomes" id="UP000190460">
    <property type="component" value="Unassembled WGS sequence"/>
</dbReference>